<dbReference type="OrthoDB" id="834189at2"/>
<name>A0A1M5XEJ5_9VIBR</name>
<dbReference type="AlphaFoldDB" id="A0A1M5XEJ5"/>
<gene>
    <name evidence="1" type="ORF">VA7868_01123</name>
</gene>
<dbReference type="RefSeq" id="WP_073602882.1">
    <property type="nucleotide sequence ID" value="NZ_FQXZ01000011.1"/>
</dbReference>
<dbReference type="EMBL" id="FQXZ01000011">
    <property type="protein sequence ID" value="SHH98221.1"/>
    <property type="molecule type" value="Genomic_DNA"/>
</dbReference>
<sequence>MQTISTDKNTWMTQKGEPLTFPASRAIEPVVLADEQAVGLAMFNELTAVADSKDGDINIVLLGGRGAQALHKHLGELAKGSSIDALLSRLNVFTQDALAPMRMENSLSFVRDFERLLGADFFAKIKSFTPMNTESGDILQAMDQYLEKMNALGGLDIFFLGHGPEAEGASHLAYIKPGSDAGLHDIAGIIPISESILEHHITKFKAGGTAVNGEDETECRNAKYILTLGPAAILSAKKIVQSVVDADTAPAKKVTYNNVLNATLSDDSDELAAQLNTNPGLWVRLHHNVVSYVLPDVMAQA</sequence>
<dbReference type="SUPFAM" id="SSF100950">
    <property type="entry name" value="NagB/RpiA/CoA transferase-like"/>
    <property type="match status" value="1"/>
</dbReference>
<organism evidence="1 2">
    <name type="scientific">Vibrio aerogenes CECT 7868</name>
    <dbReference type="NCBI Taxonomy" id="1216006"/>
    <lineage>
        <taxon>Bacteria</taxon>
        <taxon>Pseudomonadati</taxon>
        <taxon>Pseudomonadota</taxon>
        <taxon>Gammaproteobacteria</taxon>
        <taxon>Vibrionales</taxon>
        <taxon>Vibrionaceae</taxon>
        <taxon>Vibrio</taxon>
    </lineage>
</organism>
<evidence type="ECO:0000313" key="2">
    <source>
        <dbReference type="Proteomes" id="UP000184608"/>
    </source>
</evidence>
<dbReference type="Proteomes" id="UP000184608">
    <property type="component" value="Unassembled WGS sequence"/>
</dbReference>
<evidence type="ECO:0000313" key="1">
    <source>
        <dbReference type="EMBL" id="SHH98221.1"/>
    </source>
</evidence>
<keyword evidence="2" id="KW-1185">Reference proteome</keyword>
<dbReference type="InterPro" id="IPR037171">
    <property type="entry name" value="NagB/RpiA_transferase-like"/>
</dbReference>
<accession>A0A1M5XEJ5</accession>
<protein>
    <submittedName>
        <fullName evidence="1">Glucosamine-6-phosphate deaminase</fullName>
    </submittedName>
</protein>
<dbReference type="Gene3D" id="3.40.50.1360">
    <property type="match status" value="1"/>
</dbReference>
<proteinExistence type="predicted"/>
<reference evidence="1 2" key="1">
    <citation type="submission" date="2016-11" db="EMBL/GenBank/DDBJ databases">
        <authorList>
            <person name="Jaros S."/>
            <person name="Januszkiewicz K."/>
            <person name="Wedrychowicz H."/>
        </authorList>
    </citation>
    <scope>NUCLEOTIDE SEQUENCE [LARGE SCALE GENOMIC DNA]</scope>
    <source>
        <strain evidence="1 2">CECT 7868</strain>
    </source>
</reference>